<protein>
    <submittedName>
        <fullName evidence="5">Integrin alpha 5</fullName>
    </submittedName>
</protein>
<dbReference type="PANTHER" id="PTHR23220">
    <property type="entry name" value="INTEGRIN ALPHA"/>
    <property type="match status" value="1"/>
</dbReference>
<dbReference type="InterPro" id="IPR032695">
    <property type="entry name" value="Integrin_dom_sf"/>
</dbReference>
<keyword evidence="2 5" id="KW-0401">Integrin</keyword>
<dbReference type="GO" id="GO:0008305">
    <property type="term" value="C:integrin complex"/>
    <property type="evidence" value="ECO:0007669"/>
    <property type="project" value="TreeGrafter"/>
</dbReference>
<reference evidence="5 6" key="2">
    <citation type="submission" date="2019-01" db="EMBL/GenBank/DDBJ databases">
        <title>The decoding of complex shrimp genome reveals the adaptation for benthos swimmer, frequently molting mechanism and breeding impact on genome.</title>
        <authorList>
            <person name="Sun Y."/>
            <person name="Gao Y."/>
            <person name="Yu Y."/>
        </authorList>
    </citation>
    <scope>NUCLEOTIDE SEQUENCE [LARGE SCALE GENOMIC DNA]</scope>
    <source>
        <tissue evidence="5">Muscle</tissue>
    </source>
</reference>
<evidence type="ECO:0000313" key="6">
    <source>
        <dbReference type="Proteomes" id="UP000283509"/>
    </source>
</evidence>
<comment type="caution">
    <text evidence="5">The sequence shown here is derived from an EMBL/GenBank/DDBJ whole genome shotgun (WGS) entry which is preliminary data.</text>
</comment>
<evidence type="ECO:0000256" key="3">
    <source>
        <dbReference type="ARBA" id="ARBA00023136"/>
    </source>
</evidence>
<evidence type="ECO:0000313" key="5">
    <source>
        <dbReference type="EMBL" id="ROT68846.1"/>
    </source>
</evidence>
<dbReference type="GO" id="GO:0009897">
    <property type="term" value="C:external side of plasma membrane"/>
    <property type="evidence" value="ECO:0007669"/>
    <property type="project" value="TreeGrafter"/>
</dbReference>
<gene>
    <name evidence="5" type="ORF">C7M84_012997</name>
</gene>
<dbReference type="GO" id="GO:0033627">
    <property type="term" value="P:cell adhesion mediated by integrin"/>
    <property type="evidence" value="ECO:0007669"/>
    <property type="project" value="TreeGrafter"/>
</dbReference>
<dbReference type="GO" id="GO:0007157">
    <property type="term" value="P:heterophilic cell-cell adhesion via plasma membrane cell adhesion molecules"/>
    <property type="evidence" value="ECO:0007669"/>
    <property type="project" value="UniProtKB-ARBA"/>
</dbReference>
<name>A0A423SX36_PENVA</name>
<organism evidence="5 6">
    <name type="scientific">Penaeus vannamei</name>
    <name type="common">Whiteleg shrimp</name>
    <name type="synonym">Litopenaeus vannamei</name>
    <dbReference type="NCBI Taxonomy" id="6689"/>
    <lineage>
        <taxon>Eukaryota</taxon>
        <taxon>Metazoa</taxon>
        <taxon>Ecdysozoa</taxon>
        <taxon>Arthropoda</taxon>
        <taxon>Crustacea</taxon>
        <taxon>Multicrustacea</taxon>
        <taxon>Malacostraca</taxon>
        <taxon>Eumalacostraca</taxon>
        <taxon>Eucarida</taxon>
        <taxon>Decapoda</taxon>
        <taxon>Dendrobranchiata</taxon>
        <taxon>Penaeoidea</taxon>
        <taxon>Penaeidae</taxon>
        <taxon>Penaeus</taxon>
    </lineage>
</organism>
<dbReference type="Gene3D" id="2.60.40.1510">
    <property type="entry name" value="ntegrin, alpha v. Chain A, domain 3"/>
    <property type="match status" value="1"/>
</dbReference>
<keyword evidence="6" id="KW-1185">Reference proteome</keyword>
<dbReference type="STRING" id="6689.A0A423SX36"/>
<keyword evidence="3" id="KW-0472">Membrane</keyword>
<evidence type="ECO:0000256" key="4">
    <source>
        <dbReference type="ARBA" id="ARBA00023180"/>
    </source>
</evidence>
<dbReference type="EMBL" id="QCYY01002627">
    <property type="protein sequence ID" value="ROT68846.1"/>
    <property type="molecule type" value="Genomic_DNA"/>
</dbReference>
<dbReference type="AlphaFoldDB" id="A0A423SX36"/>
<comment type="subcellular location">
    <subcellularLocation>
        <location evidence="1">Membrane</location>
        <topology evidence="1">Single-pass type I membrane protein</topology>
    </subcellularLocation>
</comment>
<dbReference type="GO" id="GO:0005178">
    <property type="term" value="F:integrin binding"/>
    <property type="evidence" value="ECO:0007669"/>
    <property type="project" value="TreeGrafter"/>
</dbReference>
<evidence type="ECO:0000256" key="2">
    <source>
        <dbReference type="ARBA" id="ARBA00023037"/>
    </source>
</evidence>
<dbReference type="GO" id="GO:0007160">
    <property type="term" value="P:cell-matrix adhesion"/>
    <property type="evidence" value="ECO:0007669"/>
    <property type="project" value="TreeGrafter"/>
</dbReference>
<reference evidence="5 6" key="1">
    <citation type="submission" date="2018-04" db="EMBL/GenBank/DDBJ databases">
        <authorList>
            <person name="Zhang X."/>
            <person name="Yuan J."/>
            <person name="Li F."/>
            <person name="Xiang J."/>
        </authorList>
    </citation>
    <scope>NUCLEOTIDE SEQUENCE [LARGE SCALE GENOMIC DNA]</scope>
    <source>
        <tissue evidence="5">Muscle</tissue>
    </source>
</reference>
<dbReference type="SUPFAM" id="SSF69179">
    <property type="entry name" value="Integrin domains"/>
    <property type="match status" value="1"/>
</dbReference>
<dbReference type="GO" id="GO:0007229">
    <property type="term" value="P:integrin-mediated signaling pathway"/>
    <property type="evidence" value="ECO:0007669"/>
    <property type="project" value="UniProtKB-KW"/>
</dbReference>
<sequence>MQEGGSVAASLRTKHCKMTSSLVRRCLCLHEFRNSLPVRRQPGRPRIDLPIAAAASVALLPSQVDPQVDTQVEPGAAGEPTLVPPVLALNRPTVIQGHGRLTCDDPLTCFSSPDLTLTAAPGQTLAVGEEARFAVELTVGSAAASAVRLAVSFPAQLSFRHVSSRRLLPQCQPSATGPSDRPTVLCTFQSELRRDMKIPLDFVFDSSPLALADLLLAAPRAELRLLINATSDSEDLHPEDNSLDLAVPLHLDHQVFGLGSSAPEAVQAFANQSLSLQELMDPRVPSDTSPTRLGPSVAFTYTLANHGPSPLVGAKVRARVGIRQVSSLRFPKTLRRSHGAGPREVCPRMHSRPIPDAVTCFTQATGPT</sequence>
<accession>A0A423SX36</accession>
<dbReference type="PANTHER" id="PTHR23220:SF122">
    <property type="entry name" value="INTEGRIN ALPHA-PS1"/>
    <property type="match status" value="1"/>
</dbReference>
<dbReference type="OrthoDB" id="6373653at2759"/>
<keyword evidence="4" id="KW-0325">Glycoprotein</keyword>
<dbReference type="Proteomes" id="UP000283509">
    <property type="component" value="Unassembled WGS sequence"/>
</dbReference>
<proteinExistence type="predicted"/>
<evidence type="ECO:0000256" key="1">
    <source>
        <dbReference type="ARBA" id="ARBA00004479"/>
    </source>
</evidence>